<feature type="compositionally biased region" description="Low complexity" evidence="1">
    <location>
        <begin position="1619"/>
        <end position="1636"/>
    </location>
</feature>
<dbReference type="EMBL" id="JAIZAY010000015">
    <property type="protein sequence ID" value="KAJ8028460.1"/>
    <property type="molecule type" value="Genomic_DNA"/>
</dbReference>
<feature type="compositionally biased region" description="Low complexity" evidence="1">
    <location>
        <begin position="1681"/>
        <end position="1697"/>
    </location>
</feature>
<feature type="compositionally biased region" description="Polar residues" evidence="1">
    <location>
        <begin position="1598"/>
        <end position="1607"/>
    </location>
</feature>
<evidence type="ECO:0000313" key="6">
    <source>
        <dbReference type="EMBL" id="KAJ8028460.1"/>
    </source>
</evidence>
<evidence type="ECO:0000259" key="4">
    <source>
        <dbReference type="Pfam" id="PF24499"/>
    </source>
</evidence>
<dbReference type="Pfam" id="PF24499">
    <property type="entry name" value="Ig_TMEM131L_4"/>
    <property type="match status" value="1"/>
</dbReference>
<reference evidence="6" key="1">
    <citation type="submission" date="2021-10" db="EMBL/GenBank/DDBJ databases">
        <title>Tropical sea cucumber genome reveals ecological adaptation and Cuvierian tubules defense mechanism.</title>
        <authorList>
            <person name="Chen T."/>
        </authorList>
    </citation>
    <scope>NUCLEOTIDE SEQUENCE</scope>
    <source>
        <strain evidence="6">Nanhai2018</strain>
        <tissue evidence="6">Muscle</tissue>
    </source>
</reference>
<dbReference type="Pfam" id="PF24498">
    <property type="entry name" value="Ig_TMEM131L_3"/>
    <property type="match status" value="1"/>
</dbReference>
<feature type="compositionally biased region" description="Polar residues" evidence="1">
    <location>
        <begin position="1257"/>
        <end position="1267"/>
    </location>
</feature>
<feature type="compositionally biased region" description="Low complexity" evidence="1">
    <location>
        <begin position="1291"/>
        <end position="1301"/>
    </location>
</feature>
<proteinExistence type="predicted"/>
<sequence length="1705" mass="186896">MHNPYSSGLMVTEMYSSGGDLHLELPTGSQEAPQNLWEIPPYQTRSVMRASFTGRVESNHTAFIRIKTNHSSTPGFEGGEFLMLPVEVEVSSAPGLYSSLELIDFGTLRSLDEPKTIQLYLLNTSPKVVQITSVSLVRTNQAISIDFKPVELSSTQKHKNVANITFHPLKANYSRFWAGKIIVKTKDKNIKLQIPYQAHVLPGTLSVIRNSTYFNLLEPPLRKPEERKLHLTNYFNFSIVIHQANLVNNAQGTFEIKNFTSPIIIPPHETDSSLSLSFTPSDTLSSLSTMLRLGTNASLFTIPVHAYTGKLKFFMYGKEIEDKINLGTAGLTDYRVIMMIAVNENPVEVPITHLKCTLPECEVVIVQVQEGNTTFLGEEFDPGDYPPIRYSRITVPAHHYALMLLRFTTPETEGLYSGIVQMETSFHVAQYEAILKAVDGYVTIKPEKVEFPSAYPGLLQTQSITLQNSFSHKMTLESLKPMPPDEQFYFRPLKKLMSVEIEASKKQKVGKIVFDARKKCHPDCYVGIPTHTQEGQMWLSSLKLDDPQDVDRVFYNFRRNKWLKMQEAGSNRVNATMRLATSLVRDVEILVSAELKWPKLTSKDIVKFPMTLVDSGAKSTVTIINPTESTILLQLVPITAYKDPSTILDLFSDRFNSEAINFKDPNPFSVRDIGKKDCRGNCVKAHLSAIEETYGVKPDPSMCAMALKPKQNATVHLNFRPFDNKDRISLFVIRNNLTVVDGFLVQGMGAKAELKLSNKLPGPNSNIVFDMKVHHLNDCDRSSPKARNPPHFTVKRTLTLKNTGQIALHIHSWYINGQPCEGYGFRVLQCEPIFVQPNSTARLDITFCPDFSLARVVRTLQIQLANKELLEYNLIASLPHHLLSTCASAVPRPTWEYAMYSVCVGLMSFFFVVIFTVAYLEAVRFMEPIPSRTQSDSPKSDGQTWKKLDLRPIGGMKLDETGKVRNGTAGSGDGGGGGSANSKNNKNSSYLGNLSSKFSLRQRSSSLNNNKQMDPRHTESKINLSRDKMKINDLQNSTSNNRSTNVSRKEKPPPSTSELSSNQELKQTNRIKKKQVVEMLESPDLKESNSQEDQQSVVNEPSQLDEKVSPDRAQEPKSRVKRKGKSINQGKQQPWKELKSSLNTAQSDESKETIDSDDISSTTTEESTADSEHAERGKRQSMNQLDDFTVPSKDKHANRSDAVQGDEEGEDFEDVKSRGRRKYLQKTGDLNKTGSLELPYTTQLEVGRKRYHPASLHASSKEPTSPHSLAAKAAAKATRSIKLNKGKPAESDTTSTTSTASSERDKDSPPPLWELPKPVSSSYQHPVAYPQKATPVITTGGNPFGGSRNNSLGSGATGTQKNLKAAGKDKPNSYSSVVSGKSSDIKKPKLSKTTSAPTGKASAFTTVQGGGSKHSNRDKKSAPWTVPCDVDSASDTSSGTSSSPPNSGVFHTPKAHPDQGPAKLRGPSGLPPYGYGNDDLGIGVWNQAPDEGHTKKASTFPFASQHHANRFAPSTSGTGSGGNPPGGALGSSGDDWTGYGVSKAPGTSSLWNSPPGFPPNPNHSSSSQWPIGPGPSVPSSQSSFFSPPQTSIWDHGSGMNQDMNSPMGTLAPQIPMPPASSSSNSSGTAGWNNSTSELFPNSIWNSPGSSGSSLLDSSGGLGLGNQDTPDPPSSFRLFSNSIWSTPSSGGGWSLWSSPNKNNKDF</sequence>
<dbReference type="GO" id="GO:0016020">
    <property type="term" value="C:membrane"/>
    <property type="evidence" value="ECO:0007669"/>
    <property type="project" value="TreeGrafter"/>
</dbReference>
<name>A0A9Q1BL33_HOLLE</name>
<feature type="domain" description="TMEM131L fifth Ig-like" evidence="5">
    <location>
        <begin position="802"/>
        <end position="866"/>
    </location>
</feature>
<gene>
    <name evidence="6" type="ORF">HOLleu_30693</name>
</gene>
<dbReference type="Pfam" id="PF24501">
    <property type="entry name" value="Ig_TMEM131L_5"/>
    <property type="match status" value="1"/>
</dbReference>
<dbReference type="InterPro" id="IPR055436">
    <property type="entry name" value="Ig_TMEM131L_4"/>
</dbReference>
<feature type="domain" description="TMEM131L third Ig-like" evidence="3">
    <location>
        <begin position="222"/>
        <end position="308"/>
    </location>
</feature>
<feature type="compositionally biased region" description="Gly residues" evidence="1">
    <location>
        <begin position="969"/>
        <end position="979"/>
    </location>
</feature>
<feature type="region of interest" description="Disordered" evidence="1">
    <location>
        <begin position="1006"/>
        <end position="1705"/>
    </location>
</feature>
<feature type="compositionally biased region" description="Polar residues" evidence="1">
    <location>
        <begin position="1637"/>
        <end position="1647"/>
    </location>
</feature>
<protein>
    <recommendedName>
        <fullName evidence="8">Transmembrane protein 131</fullName>
    </recommendedName>
</protein>
<organism evidence="6 7">
    <name type="scientific">Holothuria leucospilota</name>
    <name type="common">Black long sea cucumber</name>
    <name type="synonym">Mertensiothuria leucospilota</name>
    <dbReference type="NCBI Taxonomy" id="206669"/>
    <lineage>
        <taxon>Eukaryota</taxon>
        <taxon>Metazoa</taxon>
        <taxon>Echinodermata</taxon>
        <taxon>Eleutherozoa</taxon>
        <taxon>Echinozoa</taxon>
        <taxon>Holothuroidea</taxon>
        <taxon>Aspidochirotacea</taxon>
        <taxon>Aspidochirotida</taxon>
        <taxon>Holothuriidae</taxon>
        <taxon>Holothuria</taxon>
    </lineage>
</organism>
<feature type="domain" description="TMEM131L fourth Ig-like" evidence="4">
    <location>
        <begin position="606"/>
        <end position="750"/>
    </location>
</feature>
<feature type="compositionally biased region" description="Polar residues" evidence="1">
    <location>
        <begin position="1391"/>
        <end position="1407"/>
    </location>
</feature>
<feature type="compositionally biased region" description="Polar residues" evidence="1">
    <location>
        <begin position="1228"/>
        <end position="1244"/>
    </location>
</feature>
<evidence type="ECO:0008006" key="8">
    <source>
        <dbReference type="Google" id="ProtNLM"/>
    </source>
</evidence>
<feature type="compositionally biased region" description="Low complexity" evidence="1">
    <location>
        <begin position="1577"/>
        <end position="1592"/>
    </location>
</feature>
<comment type="caution">
    <text evidence="6">The sequence shown here is derived from an EMBL/GenBank/DDBJ whole genome shotgun (WGS) entry which is preliminary data.</text>
</comment>
<feature type="compositionally biased region" description="Polar residues" evidence="1">
    <location>
        <begin position="1056"/>
        <end position="1068"/>
    </location>
</feature>
<feature type="domain" description="TMEM131 second Ig-like" evidence="2">
    <location>
        <begin position="1"/>
        <end position="67"/>
    </location>
</feature>
<accession>A0A9Q1BL33</accession>
<feature type="compositionally biased region" description="Basic and acidic residues" evidence="1">
    <location>
        <begin position="1013"/>
        <end position="1031"/>
    </location>
</feature>
<feature type="compositionally biased region" description="Polar residues" evidence="1">
    <location>
        <begin position="1336"/>
        <end position="1362"/>
    </location>
</feature>
<feature type="compositionally biased region" description="Low complexity" evidence="1">
    <location>
        <begin position="1036"/>
        <end position="1046"/>
    </location>
</feature>
<dbReference type="PANTHER" id="PTHR22050:SF0">
    <property type="entry name" value="TRANSMEMBRANE PROTEIN 131 HOMOLOG"/>
    <property type="match status" value="1"/>
</dbReference>
<dbReference type="OrthoDB" id="168404at2759"/>
<dbReference type="Proteomes" id="UP001152320">
    <property type="component" value="Chromosome 15"/>
</dbReference>
<keyword evidence="7" id="KW-1185">Reference proteome</keyword>
<feature type="compositionally biased region" description="Polar residues" evidence="1">
    <location>
        <begin position="1091"/>
        <end position="1102"/>
    </location>
</feature>
<evidence type="ECO:0000256" key="1">
    <source>
        <dbReference type="SAM" id="MobiDB-lite"/>
    </source>
</evidence>
<feature type="compositionally biased region" description="Low complexity" evidence="1">
    <location>
        <begin position="980"/>
        <end position="992"/>
    </location>
</feature>
<feature type="compositionally biased region" description="Acidic residues" evidence="1">
    <location>
        <begin position="1204"/>
        <end position="1213"/>
    </location>
</feature>
<evidence type="ECO:0000259" key="5">
    <source>
        <dbReference type="Pfam" id="PF24501"/>
    </source>
</evidence>
<feature type="region of interest" description="Disordered" evidence="1">
    <location>
        <begin position="956"/>
        <end position="992"/>
    </location>
</feature>
<dbReference type="InterPro" id="IPR039877">
    <property type="entry name" value="TMEM131-like"/>
</dbReference>
<feature type="compositionally biased region" description="Low complexity" evidence="1">
    <location>
        <begin position="1648"/>
        <end position="1658"/>
    </location>
</feature>
<evidence type="ECO:0000313" key="7">
    <source>
        <dbReference type="Proteomes" id="UP001152320"/>
    </source>
</evidence>
<feature type="compositionally biased region" description="Basic and acidic residues" evidence="1">
    <location>
        <begin position="1104"/>
        <end position="1118"/>
    </location>
</feature>
<dbReference type="Pfam" id="PF24495">
    <property type="entry name" value="Ig_TMEM131_2"/>
    <property type="match status" value="1"/>
</dbReference>
<evidence type="ECO:0000259" key="3">
    <source>
        <dbReference type="Pfam" id="PF24498"/>
    </source>
</evidence>
<feature type="compositionally biased region" description="Gly residues" evidence="1">
    <location>
        <begin position="1518"/>
        <end position="1530"/>
    </location>
</feature>
<dbReference type="PANTHER" id="PTHR22050">
    <property type="entry name" value="RW1 PROTEIN HOMOLOG"/>
    <property type="match status" value="1"/>
</dbReference>
<dbReference type="InterPro" id="IPR055435">
    <property type="entry name" value="Ig_TMEM131L_3"/>
</dbReference>
<feature type="compositionally biased region" description="Low complexity" evidence="1">
    <location>
        <begin position="1373"/>
        <end position="1382"/>
    </location>
</feature>
<feature type="compositionally biased region" description="Low complexity" evidence="1">
    <location>
        <begin position="1431"/>
        <end position="1448"/>
    </location>
</feature>
<dbReference type="InterPro" id="IPR055437">
    <property type="entry name" value="TMEM131L_Ig_5"/>
</dbReference>
<dbReference type="InterPro" id="IPR056311">
    <property type="entry name" value="TMEM131_Ig_2"/>
</dbReference>
<evidence type="ECO:0000259" key="2">
    <source>
        <dbReference type="Pfam" id="PF24495"/>
    </source>
</evidence>